<protein>
    <submittedName>
        <fullName evidence="2">ParB domain nuclease</fullName>
    </submittedName>
</protein>
<dbReference type="Pfam" id="PF02195">
    <property type="entry name" value="ParB_N"/>
    <property type="match status" value="1"/>
</dbReference>
<dbReference type="HOGENOM" id="CLU_074043_0_0_7"/>
<dbReference type="RefSeq" id="WP_014957481.1">
    <property type="nucleotide sequence ID" value="NC_018645.1"/>
</dbReference>
<reference evidence="2 3" key="1">
    <citation type="journal article" date="2013" name="Environ. Microbiol.">
        <title>Complete genome, catabolic sub-proteomes and key-metabolites of Desulfobacula toluolica Tol2, a marine, aromatic compound-degrading, sulfate-reducing bacterium.</title>
        <authorList>
            <person name="Wohlbrand L."/>
            <person name="Jacob J.H."/>
            <person name="Kube M."/>
            <person name="Mussmann M."/>
            <person name="Jarling R."/>
            <person name="Beck A."/>
            <person name="Amann R."/>
            <person name="Wilkes H."/>
            <person name="Reinhardt R."/>
            <person name="Rabus R."/>
        </authorList>
    </citation>
    <scope>NUCLEOTIDE SEQUENCE [LARGE SCALE GENOMIC DNA]</scope>
    <source>
        <strain evidence="3">DSM 7467 / Tol2</strain>
    </source>
</reference>
<gene>
    <name evidence="2" type="ordered locus">TOL2_C19870</name>
</gene>
<organism evidence="2 3">
    <name type="scientific">Desulfobacula toluolica (strain DSM 7467 / Tol2)</name>
    <dbReference type="NCBI Taxonomy" id="651182"/>
    <lineage>
        <taxon>Bacteria</taxon>
        <taxon>Pseudomonadati</taxon>
        <taxon>Thermodesulfobacteriota</taxon>
        <taxon>Desulfobacteria</taxon>
        <taxon>Desulfobacterales</taxon>
        <taxon>Desulfobacteraceae</taxon>
        <taxon>Desulfobacula</taxon>
    </lineage>
</organism>
<dbReference type="SUPFAM" id="SSF110849">
    <property type="entry name" value="ParB/Sulfiredoxin"/>
    <property type="match status" value="1"/>
</dbReference>
<dbReference type="EMBL" id="FO203503">
    <property type="protein sequence ID" value="CCK80148.1"/>
    <property type="molecule type" value="Genomic_DNA"/>
</dbReference>
<evidence type="ECO:0000259" key="1">
    <source>
        <dbReference type="Pfam" id="PF02195"/>
    </source>
</evidence>
<evidence type="ECO:0000313" key="3">
    <source>
        <dbReference type="Proteomes" id="UP000007347"/>
    </source>
</evidence>
<dbReference type="AlphaFoldDB" id="K0NJT9"/>
<sequence length="324" mass="37105">MSDILYEIDLSEINLSDIDLTDERYKISVSDHDIIFLAQSIKEAGLTYPPIVRPAGKKFIIISGFNRVKAQIYNKKTKIVAYQTKPDASDYQCLLKSITALAFQRPLTHRELIICTRRLSSFLDKEQIAEKSPAIFNTKLNIRFVEDLLTIGALPDKALELIHLGNLSLKSAQRISSFEKATMEIFLNIFSKIKASNSKQFEIIQHIIEITARDAVNPTDFFKTKAIREILLDENKEPGLKTTHLRAYLFERRFPAIFQTHQLVREKTAALKLGGNIKLLPPENFEGQYYSISFKAKNYDEFKTHSHHLAAALESKELKEIFNL</sequence>
<dbReference type="STRING" id="651182.TOL2_C19870"/>
<feature type="domain" description="ParB-like N-terminal" evidence="1">
    <location>
        <begin position="11"/>
        <end position="82"/>
    </location>
</feature>
<dbReference type="KEGG" id="dto:TOL2_C19870"/>
<accession>K0NJT9</accession>
<dbReference type="Proteomes" id="UP000007347">
    <property type="component" value="Chromosome"/>
</dbReference>
<evidence type="ECO:0000313" key="2">
    <source>
        <dbReference type="EMBL" id="CCK80148.1"/>
    </source>
</evidence>
<proteinExistence type="predicted"/>
<dbReference type="InterPro" id="IPR003115">
    <property type="entry name" value="ParB_N"/>
</dbReference>
<name>K0NJT9_DESTT</name>
<dbReference type="Gene3D" id="3.90.1530.30">
    <property type="match status" value="1"/>
</dbReference>
<keyword evidence="3" id="KW-1185">Reference proteome</keyword>
<dbReference type="InterPro" id="IPR036086">
    <property type="entry name" value="ParB/Sulfiredoxin_sf"/>
</dbReference>